<reference evidence="1" key="1">
    <citation type="journal article" date="2021" name="Proc. Natl. Acad. Sci. U.S.A.">
        <title>A Catalog of Tens of Thousands of Viruses from Human Metagenomes Reveals Hidden Associations with Chronic Diseases.</title>
        <authorList>
            <person name="Tisza M.J."/>
            <person name="Buck C.B."/>
        </authorList>
    </citation>
    <scope>NUCLEOTIDE SEQUENCE</scope>
    <source>
        <strain evidence="1">CtviY17</strain>
    </source>
</reference>
<proteinExistence type="predicted"/>
<name>A0A8S5RMS5_9VIRU</name>
<dbReference type="EMBL" id="BK059120">
    <property type="protein sequence ID" value="DAE32308.1"/>
    <property type="molecule type" value="Genomic_DNA"/>
</dbReference>
<sequence length="30" mass="3640">MKCYENITEYYKTTLQKKNNVLNLINVTEM</sequence>
<organism evidence="1">
    <name type="scientific">virus sp. ctviY17</name>
    <dbReference type="NCBI Taxonomy" id="2825828"/>
    <lineage>
        <taxon>Viruses</taxon>
    </lineage>
</organism>
<accession>A0A8S5RMS5</accession>
<evidence type="ECO:0000313" key="1">
    <source>
        <dbReference type="EMBL" id="DAE32308.1"/>
    </source>
</evidence>
<protein>
    <submittedName>
        <fullName evidence="1">Uncharacterized protein</fullName>
    </submittedName>
</protein>